<feature type="signal peptide" evidence="2">
    <location>
        <begin position="1"/>
        <end position="23"/>
    </location>
</feature>
<dbReference type="PANTHER" id="PTHR39335">
    <property type="entry name" value="BLL4220 PROTEIN"/>
    <property type="match status" value="1"/>
</dbReference>
<name>A0A7M4DM99_9MICO</name>
<dbReference type="AlphaFoldDB" id="A0A7M4DM99"/>
<dbReference type="Pfam" id="PF03640">
    <property type="entry name" value="Lipoprotein_15"/>
    <property type="match status" value="2"/>
</dbReference>
<feature type="region of interest" description="Disordered" evidence="1">
    <location>
        <begin position="24"/>
        <end position="59"/>
    </location>
</feature>
<evidence type="ECO:0000313" key="4">
    <source>
        <dbReference type="Proteomes" id="UP000419743"/>
    </source>
</evidence>
<sequence>MRRTHRILISALAAGALSTALVACSSPEGDDDPEAPDSETTEEATTDPAEEETDDAAAMGDVDLATAETSLGEVIVDGAGMTAYYFSNDVPDSGTSACEGDCLVNWPPITTESETPTVEGVTAEVGTITAADGSFQVTVDGRPIYLFVGDAAPGDVNGQAVQDVWWVIAPDGAEIGN</sequence>
<feature type="chain" id="PRO_5039146908" description="Lipoprotein with Yx(FWY)xxD motif" evidence="2">
    <location>
        <begin position="24"/>
        <end position="177"/>
    </location>
</feature>
<reference evidence="3 4" key="1">
    <citation type="submission" date="2019-11" db="EMBL/GenBank/DDBJ databases">
        <authorList>
            <person name="Criscuolo A."/>
        </authorList>
    </citation>
    <scope>NUCLEOTIDE SEQUENCE [LARGE SCALE GENOMIC DNA]</scope>
    <source>
        <strain evidence="3">CIP111667</strain>
    </source>
</reference>
<accession>A0A7M4DM99</accession>
<evidence type="ECO:0000256" key="1">
    <source>
        <dbReference type="SAM" id="MobiDB-lite"/>
    </source>
</evidence>
<gene>
    <name evidence="3" type="ORF">HALOF300_03268</name>
</gene>
<proteinExistence type="predicted"/>
<dbReference type="Proteomes" id="UP000419743">
    <property type="component" value="Unassembled WGS sequence"/>
</dbReference>
<organism evidence="3 4">
    <name type="scientific">Occultella aeris</name>
    <dbReference type="NCBI Taxonomy" id="2761496"/>
    <lineage>
        <taxon>Bacteria</taxon>
        <taxon>Bacillati</taxon>
        <taxon>Actinomycetota</taxon>
        <taxon>Actinomycetes</taxon>
        <taxon>Micrococcales</taxon>
        <taxon>Ruaniaceae</taxon>
        <taxon>Occultella</taxon>
    </lineage>
</organism>
<dbReference type="EMBL" id="CACRYJ010000047">
    <property type="protein sequence ID" value="VZO38498.1"/>
    <property type="molecule type" value="Genomic_DNA"/>
</dbReference>
<evidence type="ECO:0000256" key="2">
    <source>
        <dbReference type="SAM" id="SignalP"/>
    </source>
</evidence>
<dbReference type="PANTHER" id="PTHR39335:SF1">
    <property type="entry name" value="BLL4220 PROTEIN"/>
    <property type="match status" value="1"/>
</dbReference>
<protein>
    <recommendedName>
        <fullName evidence="5">Lipoprotein with Yx(FWY)xxD motif</fullName>
    </recommendedName>
</protein>
<evidence type="ECO:0000313" key="3">
    <source>
        <dbReference type="EMBL" id="VZO38498.1"/>
    </source>
</evidence>
<dbReference type="InterPro" id="IPR005297">
    <property type="entry name" value="Lipoprotein_repeat"/>
</dbReference>
<dbReference type="GO" id="GO:0043448">
    <property type="term" value="P:alkane catabolic process"/>
    <property type="evidence" value="ECO:0007669"/>
    <property type="project" value="TreeGrafter"/>
</dbReference>
<dbReference type="PROSITE" id="PS51257">
    <property type="entry name" value="PROKAR_LIPOPROTEIN"/>
    <property type="match status" value="1"/>
</dbReference>
<comment type="caution">
    <text evidence="3">The sequence shown here is derived from an EMBL/GenBank/DDBJ whole genome shotgun (WGS) entry which is preliminary data.</text>
</comment>
<dbReference type="RefSeq" id="WP_156741965.1">
    <property type="nucleotide sequence ID" value="NZ_CACRYJ010000047.1"/>
</dbReference>
<keyword evidence="2" id="KW-0732">Signal</keyword>
<keyword evidence="4" id="KW-1185">Reference proteome</keyword>
<feature type="compositionally biased region" description="Acidic residues" evidence="1">
    <location>
        <begin position="28"/>
        <end position="55"/>
    </location>
</feature>
<evidence type="ECO:0008006" key="5">
    <source>
        <dbReference type="Google" id="ProtNLM"/>
    </source>
</evidence>